<dbReference type="EMBL" id="SRJD01000004">
    <property type="protein sequence ID" value="TGA99280.1"/>
    <property type="molecule type" value="Genomic_DNA"/>
</dbReference>
<dbReference type="Pfam" id="PF01695">
    <property type="entry name" value="IstB_IS21"/>
    <property type="match status" value="1"/>
</dbReference>
<dbReference type="Proteomes" id="UP000298347">
    <property type="component" value="Unassembled WGS sequence"/>
</dbReference>
<dbReference type="SUPFAM" id="SSF52540">
    <property type="entry name" value="P-loop containing nucleoside triphosphate hydrolases"/>
    <property type="match status" value="1"/>
</dbReference>
<dbReference type="NCBIfam" id="NF006505">
    <property type="entry name" value="PRK08939.1"/>
    <property type="match status" value="1"/>
</dbReference>
<evidence type="ECO:0000313" key="3">
    <source>
        <dbReference type="EMBL" id="TGA99280.1"/>
    </source>
</evidence>
<dbReference type="InterPro" id="IPR002611">
    <property type="entry name" value="IstB_ATP-bd"/>
</dbReference>
<dbReference type="GO" id="GO:0006260">
    <property type="term" value="P:DNA replication"/>
    <property type="evidence" value="ECO:0007669"/>
    <property type="project" value="TreeGrafter"/>
</dbReference>
<evidence type="ECO:0000313" key="4">
    <source>
        <dbReference type="Proteomes" id="UP000298347"/>
    </source>
</evidence>
<dbReference type="InterPro" id="IPR027417">
    <property type="entry name" value="P-loop_NTPase"/>
</dbReference>
<protein>
    <submittedName>
        <fullName evidence="3">Primosomal protein DnaI</fullName>
    </submittedName>
</protein>
<gene>
    <name evidence="3" type="primary">dnaI</name>
    <name evidence="3" type="ORF">E4665_05730</name>
</gene>
<dbReference type="GO" id="GO:0005524">
    <property type="term" value="F:ATP binding"/>
    <property type="evidence" value="ECO:0007669"/>
    <property type="project" value="InterPro"/>
</dbReference>
<dbReference type="Pfam" id="PF07319">
    <property type="entry name" value="DnaI_N"/>
    <property type="match status" value="1"/>
</dbReference>
<reference evidence="3 4" key="1">
    <citation type="journal article" date="2015" name="Int. J. Syst. Evol. Microbiol.">
        <title>Sporolactobacillus shoreae sp. nov. and Sporolactobacillus spathodeae sp. nov., two spore-forming lactic acid bacteria isolated from tree barks in Thailand.</title>
        <authorList>
            <person name="Thamacharoensuk T."/>
            <person name="Kitahara M."/>
            <person name="Ohkuma M."/>
            <person name="Thongchul N."/>
            <person name="Tanasupawat S."/>
        </authorList>
    </citation>
    <scope>NUCLEOTIDE SEQUENCE [LARGE SCALE GENOMIC DNA]</scope>
    <source>
        <strain evidence="3 4">BK92</strain>
    </source>
</reference>
<feature type="domain" description="IstB-like ATP-binding" evidence="1">
    <location>
        <begin position="159"/>
        <end position="307"/>
    </location>
</feature>
<dbReference type="PANTHER" id="PTHR30050:SF8">
    <property type="entry name" value="PRIMOSOMAL PROTEIN DNAI"/>
    <property type="match status" value="1"/>
</dbReference>
<dbReference type="OrthoDB" id="61127at2"/>
<dbReference type="AlphaFoldDB" id="A0A4Z0GS43"/>
<organism evidence="3 4">
    <name type="scientific">Sporolactobacillus shoreae</name>
    <dbReference type="NCBI Taxonomy" id="1465501"/>
    <lineage>
        <taxon>Bacteria</taxon>
        <taxon>Bacillati</taxon>
        <taxon>Bacillota</taxon>
        <taxon>Bacilli</taxon>
        <taxon>Bacillales</taxon>
        <taxon>Sporolactobacillaceae</taxon>
        <taxon>Sporolactobacillus</taxon>
    </lineage>
</organism>
<keyword evidence="4" id="KW-1185">Reference proteome</keyword>
<name>A0A4Z0GS43_9BACL</name>
<proteinExistence type="predicted"/>
<evidence type="ECO:0000259" key="1">
    <source>
        <dbReference type="Pfam" id="PF01695"/>
    </source>
</evidence>
<comment type="caution">
    <text evidence="3">The sequence shown here is derived from an EMBL/GenBank/DDBJ whole genome shotgun (WGS) entry which is preliminary data.</text>
</comment>
<dbReference type="InterPro" id="IPR009928">
    <property type="entry name" value="DnaI_N"/>
</dbReference>
<dbReference type="RefSeq" id="WP_135347835.1">
    <property type="nucleotide sequence ID" value="NZ_SRJD01000004.1"/>
</dbReference>
<feature type="domain" description="Primosomal DnaI N-terminal" evidence="2">
    <location>
        <begin position="1"/>
        <end position="95"/>
    </location>
</feature>
<dbReference type="PANTHER" id="PTHR30050">
    <property type="entry name" value="CHROMOSOMAL REPLICATION INITIATOR PROTEIN DNAA"/>
    <property type="match status" value="1"/>
</dbReference>
<sequence>MEPIKSLIQDMAGRRDVRAEHDRIMAGLKENSRIRSFSEKNPQIGIEEWERHLPRLYQFAEEWEHCDHCPGLENCPNMMAGYRPVLMNDKGSLTLTFSPCPLLLDREVKKRQSELIRSYYVPKDILRATFKNIDKLEKGRQLALKAAGDFVRSYLNKPEEAKGLYLCGQFGVGKTYLMGAVMNSLAESRHAGSLIVYTPDFFREIKGAIQDNTVDQKLDVLKKVPILILDDIGAETMTPWIRDEVLGSILQYRMMEHLPTLYTSNFNYDELEDHFAYSQKSGVEKVKAKRLMERIRHFTTLVKMDGTNRR</sequence>
<dbReference type="CDD" id="cd00009">
    <property type="entry name" value="AAA"/>
    <property type="match status" value="1"/>
</dbReference>
<dbReference type="Gene3D" id="3.40.50.300">
    <property type="entry name" value="P-loop containing nucleotide triphosphate hydrolases"/>
    <property type="match status" value="1"/>
</dbReference>
<evidence type="ECO:0000259" key="2">
    <source>
        <dbReference type="Pfam" id="PF07319"/>
    </source>
</evidence>
<accession>A0A4Z0GS43</accession>